<dbReference type="SUPFAM" id="SSF53474">
    <property type="entry name" value="alpha/beta-Hydrolases"/>
    <property type="match status" value="1"/>
</dbReference>
<dbReference type="InterPro" id="IPR050471">
    <property type="entry name" value="AB_hydrolase"/>
</dbReference>
<dbReference type="Proteomes" id="UP001519535">
    <property type="component" value="Unassembled WGS sequence"/>
</dbReference>
<dbReference type="EMBL" id="JAHCLR010000003">
    <property type="protein sequence ID" value="MBS9532562.1"/>
    <property type="molecule type" value="Genomic_DNA"/>
</dbReference>
<reference evidence="2 3" key="1">
    <citation type="submission" date="2021-05" db="EMBL/GenBank/DDBJ databases">
        <title>Mycobacterium acidophilum sp. nov., an extremely acid-tolerant member of the genus Mycobacterium.</title>
        <authorList>
            <person name="Xia J."/>
        </authorList>
    </citation>
    <scope>NUCLEOTIDE SEQUENCE [LARGE SCALE GENOMIC DNA]</scope>
    <source>
        <strain evidence="2 3">M1</strain>
    </source>
</reference>
<sequence>MSPSQCRLVDVGKRALRVQVRGQGPTVVLEAGGAGEGTTAMGFGAALEDALAGFATVLTYDRAGSGSLGGAPRRSVAAMADDLAAVLDATGCAAPVTVVGWSAGGLVAEMFAVRHPGRVAGLVLLDPTCAMPDEPRGLQFLRLSLGAVQLAAGALAARLGLLRGRLGRRFARYTAGPQASAAGLDYAYRACNDPRSIWQLARAMPRFDRYVTETAAALADGPVPDIPVRVVVPRDRTGLPPTYAHRIDAAHAALARRFPRGRLVPADRTGHLVPIDRPDLVTAVVRELLQEND</sequence>
<feature type="domain" description="AB hydrolase-1" evidence="1">
    <location>
        <begin position="43"/>
        <end position="283"/>
    </location>
</feature>
<gene>
    <name evidence="2" type="ORF">KIH27_03055</name>
</gene>
<proteinExistence type="predicted"/>
<dbReference type="GO" id="GO:0016787">
    <property type="term" value="F:hydrolase activity"/>
    <property type="evidence" value="ECO:0007669"/>
    <property type="project" value="UniProtKB-KW"/>
</dbReference>
<dbReference type="Pfam" id="PF12697">
    <property type="entry name" value="Abhydrolase_6"/>
    <property type="match status" value="1"/>
</dbReference>
<keyword evidence="2" id="KW-0378">Hydrolase</keyword>
<dbReference type="PANTHER" id="PTHR43433">
    <property type="entry name" value="HYDROLASE, ALPHA/BETA FOLD FAMILY PROTEIN"/>
    <property type="match status" value="1"/>
</dbReference>
<dbReference type="PANTHER" id="PTHR43433:SF10">
    <property type="entry name" value="AB HYDROLASE-1 DOMAIN-CONTAINING PROTEIN"/>
    <property type="match status" value="1"/>
</dbReference>
<evidence type="ECO:0000259" key="1">
    <source>
        <dbReference type="Pfam" id="PF12697"/>
    </source>
</evidence>
<evidence type="ECO:0000313" key="2">
    <source>
        <dbReference type="EMBL" id="MBS9532562.1"/>
    </source>
</evidence>
<organism evidence="2 3">
    <name type="scientific">Mycolicibacter acidiphilus</name>
    <dbReference type="NCBI Taxonomy" id="2835306"/>
    <lineage>
        <taxon>Bacteria</taxon>
        <taxon>Bacillati</taxon>
        <taxon>Actinomycetota</taxon>
        <taxon>Actinomycetes</taxon>
        <taxon>Mycobacteriales</taxon>
        <taxon>Mycobacteriaceae</taxon>
        <taxon>Mycolicibacter</taxon>
    </lineage>
</organism>
<accession>A0ABS5RE46</accession>
<name>A0ABS5RE46_9MYCO</name>
<dbReference type="RefSeq" id="WP_214091436.1">
    <property type="nucleotide sequence ID" value="NZ_JAHCLR010000003.1"/>
</dbReference>
<dbReference type="Gene3D" id="3.40.50.1820">
    <property type="entry name" value="alpha/beta hydrolase"/>
    <property type="match status" value="1"/>
</dbReference>
<dbReference type="InterPro" id="IPR000073">
    <property type="entry name" value="AB_hydrolase_1"/>
</dbReference>
<dbReference type="InterPro" id="IPR029058">
    <property type="entry name" value="AB_hydrolase_fold"/>
</dbReference>
<protein>
    <submittedName>
        <fullName evidence="2">Alpha/beta hydrolase</fullName>
    </submittedName>
</protein>
<keyword evidence="3" id="KW-1185">Reference proteome</keyword>
<evidence type="ECO:0000313" key="3">
    <source>
        <dbReference type="Proteomes" id="UP001519535"/>
    </source>
</evidence>
<comment type="caution">
    <text evidence="2">The sequence shown here is derived from an EMBL/GenBank/DDBJ whole genome shotgun (WGS) entry which is preliminary data.</text>
</comment>